<dbReference type="Pfam" id="PF07893">
    <property type="entry name" value="DUF1668"/>
    <property type="match status" value="1"/>
</dbReference>
<evidence type="ECO:0008006" key="2">
    <source>
        <dbReference type="Google" id="ProtNLM"/>
    </source>
</evidence>
<dbReference type="InterPro" id="IPR012871">
    <property type="entry name" value="DUF1668_ORYSA"/>
</dbReference>
<protein>
    <recommendedName>
        <fullName evidence="2">F-box associated domain-containing protein</fullName>
    </recommendedName>
</protein>
<accession>A0A2T8IHZ2</accession>
<organism evidence="1">
    <name type="scientific">Panicum hallii</name>
    <dbReference type="NCBI Taxonomy" id="206008"/>
    <lineage>
        <taxon>Eukaryota</taxon>
        <taxon>Viridiplantae</taxon>
        <taxon>Streptophyta</taxon>
        <taxon>Embryophyta</taxon>
        <taxon>Tracheophyta</taxon>
        <taxon>Spermatophyta</taxon>
        <taxon>Magnoliopsida</taxon>
        <taxon>Liliopsida</taxon>
        <taxon>Poales</taxon>
        <taxon>Poaceae</taxon>
        <taxon>PACMAD clade</taxon>
        <taxon>Panicoideae</taxon>
        <taxon>Panicodae</taxon>
        <taxon>Paniceae</taxon>
        <taxon>Panicinae</taxon>
        <taxon>Panicum</taxon>
        <taxon>Panicum sect. Panicum</taxon>
    </lineage>
</organism>
<dbReference type="Gramene" id="PVH37303">
    <property type="protein sequence ID" value="PVH37303"/>
    <property type="gene ID" value="PAHAL_6G284300"/>
</dbReference>
<sequence>MGLSRRFLNLIVENPVPGIKSLLCIDLTRHQLFNPTPLTTIGVGSESAVAQGSSSPKQPAGAFNLKNKQADGAVFLMERFQLPDPTFNFRAQAKPHMWKIDCFPLADRKVICVDQAGRTFLFDADTRQLVTMPSLHKPKWSPFSIFVPSTDEDAEHRDGGRLYVMEKNPEFEAGSCVQHSDQFEAFVFHKPTETSFKSWHCQLLPPPPFVHDYAYSQKRCKITSYSVVGDNSSHILISAEDAGTYCLDTVSNIWSRVGEWTLPFCGKVEYVPELKLWFGLSAEDHHLAAVDLSAMDSTPQLVGSWKELEPCWGWEKSQDSQLVNLGSGRFCIARFFEAMELGGEFGNKLVEQNFVILTGVEVKLAVNDVNCSASGNSKTKLEVAMHKPQFHMSNETFIDAVF</sequence>
<dbReference type="Proteomes" id="UP000243499">
    <property type="component" value="Chromosome 6"/>
</dbReference>
<dbReference type="Gramene" id="PVH37304">
    <property type="protein sequence ID" value="PVH37304"/>
    <property type="gene ID" value="PAHAL_6G284300"/>
</dbReference>
<dbReference type="EMBL" id="CM008051">
    <property type="protein sequence ID" value="PVH37304.1"/>
    <property type="molecule type" value="Genomic_DNA"/>
</dbReference>
<gene>
    <name evidence="1" type="ORF">PAHAL_6G284300</name>
</gene>
<dbReference type="AlphaFoldDB" id="A0A2T8IHZ2"/>
<dbReference type="PANTHER" id="PTHR33085:SF145">
    <property type="entry name" value="OS05G0302200 PROTEIN"/>
    <property type="match status" value="1"/>
</dbReference>
<proteinExistence type="predicted"/>
<reference evidence="1" key="1">
    <citation type="submission" date="2018-04" db="EMBL/GenBank/DDBJ databases">
        <title>WGS assembly of Panicum hallii.</title>
        <authorList>
            <person name="Lovell J."/>
            <person name="Jenkins J."/>
            <person name="Lowry D."/>
            <person name="Mamidi S."/>
            <person name="Sreedasyam A."/>
            <person name="Weng X."/>
            <person name="Barry K."/>
            <person name="Bonette J."/>
            <person name="Campitelli B."/>
            <person name="Daum C."/>
            <person name="Gordon S."/>
            <person name="Gould B."/>
            <person name="Lipzen A."/>
            <person name="Macqueen A."/>
            <person name="Palacio-Mejia J."/>
            <person name="Plott C."/>
            <person name="Shakirov E."/>
            <person name="Shu S."/>
            <person name="Yoshinaga Y."/>
            <person name="Zane M."/>
            <person name="Rokhsar D."/>
            <person name="Grimwood J."/>
            <person name="Schmutz J."/>
            <person name="Juenger T."/>
        </authorList>
    </citation>
    <scope>NUCLEOTIDE SEQUENCE [LARGE SCALE GENOMIC DNA]</scope>
    <source>
        <strain evidence="1">FIL2</strain>
    </source>
</reference>
<name>A0A2T8IHZ2_9POAL</name>
<dbReference type="EMBL" id="CM008051">
    <property type="protein sequence ID" value="PVH37303.1"/>
    <property type="molecule type" value="Genomic_DNA"/>
</dbReference>
<dbReference type="PANTHER" id="PTHR33085">
    <property type="entry name" value="OS12G0113100 PROTEIN-RELATED"/>
    <property type="match status" value="1"/>
</dbReference>
<evidence type="ECO:0000313" key="1">
    <source>
        <dbReference type="EMBL" id="PVH37304.1"/>
    </source>
</evidence>